<comment type="function">
    <text evidence="7">Low-potential electron donor to a number of redox enzymes.</text>
</comment>
<comment type="cofactor">
    <cofactor evidence="1 7">
        <name>FMN</name>
        <dbReference type="ChEBI" id="CHEBI:58210"/>
    </cofactor>
</comment>
<dbReference type="PANTHER" id="PTHR42809:SF1">
    <property type="entry name" value="FLAVODOXIN 1"/>
    <property type="match status" value="1"/>
</dbReference>
<keyword evidence="4 7" id="KW-0285">Flavoprotein</keyword>
<keyword evidence="10" id="KW-1185">Reference proteome</keyword>
<dbReference type="InterPro" id="IPR001226">
    <property type="entry name" value="Flavodoxin_CS"/>
</dbReference>
<dbReference type="InterPro" id="IPR029039">
    <property type="entry name" value="Flavoprotein-like_sf"/>
</dbReference>
<gene>
    <name evidence="9" type="ORF">GO986_02255</name>
</gene>
<dbReference type="PANTHER" id="PTHR42809">
    <property type="entry name" value="FLAVODOXIN 2"/>
    <property type="match status" value="1"/>
</dbReference>
<dbReference type="Proteomes" id="UP000483286">
    <property type="component" value="Unassembled WGS sequence"/>
</dbReference>
<evidence type="ECO:0000256" key="6">
    <source>
        <dbReference type="ARBA" id="ARBA00022982"/>
    </source>
</evidence>
<dbReference type="GO" id="GO:0010181">
    <property type="term" value="F:FMN binding"/>
    <property type="evidence" value="ECO:0007669"/>
    <property type="project" value="UniProtKB-UniRule"/>
</dbReference>
<comment type="similarity">
    <text evidence="2 7">Belongs to the flavodoxin family.</text>
</comment>
<evidence type="ECO:0000256" key="1">
    <source>
        <dbReference type="ARBA" id="ARBA00001917"/>
    </source>
</evidence>
<organism evidence="9 10">
    <name type="scientific">Deinococcus arboris</name>
    <dbReference type="NCBI Taxonomy" id="2682977"/>
    <lineage>
        <taxon>Bacteria</taxon>
        <taxon>Thermotogati</taxon>
        <taxon>Deinococcota</taxon>
        <taxon>Deinococci</taxon>
        <taxon>Deinococcales</taxon>
        <taxon>Deinococcaceae</taxon>
        <taxon>Deinococcus</taxon>
    </lineage>
</organism>
<dbReference type="PROSITE" id="PS00201">
    <property type="entry name" value="FLAVODOXIN"/>
    <property type="match status" value="1"/>
</dbReference>
<sequence length="185" mass="19967">MTSLPSQSTVGLYYGSSNGVTQHAAGLIADALKSLTGLTLQPQDIRKANLSRLPEHQVLLLGCSTWDIGELQYDWEDQLEAFQALDLTGVQVGFFGCGDQYGYPETFQDALGILAAAAQASGAALIGKVSTAGYDFGASRAVQNNLFVDLPLDEDNQPELTPERVQRWVAQVVHEAQLPLLTETR</sequence>
<evidence type="ECO:0000259" key="8">
    <source>
        <dbReference type="PROSITE" id="PS50902"/>
    </source>
</evidence>
<dbReference type="AlphaFoldDB" id="A0A7C9LZU7"/>
<proteinExistence type="inferred from homology"/>
<dbReference type="PIRSF" id="PIRSF038996">
    <property type="entry name" value="FldA"/>
    <property type="match status" value="1"/>
</dbReference>
<evidence type="ECO:0000313" key="9">
    <source>
        <dbReference type="EMBL" id="MVN85582.1"/>
    </source>
</evidence>
<evidence type="ECO:0000256" key="2">
    <source>
        <dbReference type="ARBA" id="ARBA00005267"/>
    </source>
</evidence>
<protein>
    <recommendedName>
        <fullName evidence="7">Flavodoxin</fullName>
    </recommendedName>
</protein>
<dbReference type="InterPro" id="IPR008254">
    <property type="entry name" value="Flavodoxin/NO_synth"/>
</dbReference>
<name>A0A7C9LZU7_9DEIO</name>
<dbReference type="PROSITE" id="PS50902">
    <property type="entry name" value="FLAVODOXIN_LIKE"/>
    <property type="match status" value="1"/>
</dbReference>
<dbReference type="InterPro" id="IPR050619">
    <property type="entry name" value="Flavodoxin"/>
</dbReference>
<dbReference type="NCBIfam" id="TIGR01752">
    <property type="entry name" value="flav_long"/>
    <property type="match status" value="1"/>
</dbReference>
<evidence type="ECO:0000256" key="7">
    <source>
        <dbReference type="PIRNR" id="PIRNR038996"/>
    </source>
</evidence>
<evidence type="ECO:0000256" key="5">
    <source>
        <dbReference type="ARBA" id="ARBA00022643"/>
    </source>
</evidence>
<dbReference type="RefSeq" id="WP_157457586.1">
    <property type="nucleotide sequence ID" value="NZ_WQLB01000002.1"/>
</dbReference>
<evidence type="ECO:0000313" key="10">
    <source>
        <dbReference type="Proteomes" id="UP000483286"/>
    </source>
</evidence>
<evidence type="ECO:0000256" key="3">
    <source>
        <dbReference type="ARBA" id="ARBA00022448"/>
    </source>
</evidence>
<accession>A0A7C9LZU7</accession>
<dbReference type="Gene3D" id="3.40.50.360">
    <property type="match status" value="1"/>
</dbReference>
<keyword evidence="5 7" id="KW-0288">FMN</keyword>
<dbReference type="GO" id="GO:0009055">
    <property type="term" value="F:electron transfer activity"/>
    <property type="evidence" value="ECO:0007669"/>
    <property type="project" value="UniProtKB-UniRule"/>
</dbReference>
<keyword evidence="3 7" id="KW-0813">Transport</keyword>
<dbReference type="InterPro" id="IPR010086">
    <property type="entry name" value="Flavodoxin_lc"/>
</dbReference>
<keyword evidence="6 7" id="KW-0249">Electron transport</keyword>
<comment type="caution">
    <text evidence="9">The sequence shown here is derived from an EMBL/GenBank/DDBJ whole genome shotgun (WGS) entry which is preliminary data.</text>
</comment>
<feature type="domain" description="Flavodoxin-like" evidence="8">
    <location>
        <begin position="10"/>
        <end position="173"/>
    </location>
</feature>
<dbReference type="SUPFAM" id="SSF52218">
    <property type="entry name" value="Flavoproteins"/>
    <property type="match status" value="1"/>
</dbReference>
<evidence type="ECO:0000256" key="4">
    <source>
        <dbReference type="ARBA" id="ARBA00022630"/>
    </source>
</evidence>
<dbReference type="EMBL" id="WQLB01000002">
    <property type="protein sequence ID" value="MVN85582.1"/>
    <property type="molecule type" value="Genomic_DNA"/>
</dbReference>
<dbReference type="Pfam" id="PF00258">
    <property type="entry name" value="Flavodoxin_1"/>
    <property type="match status" value="1"/>
</dbReference>
<reference evidence="9 10" key="1">
    <citation type="submission" date="2019-12" db="EMBL/GenBank/DDBJ databases">
        <title>Deinococcus sp. HMF7620 Genome sequencing and assembly.</title>
        <authorList>
            <person name="Kang H."/>
            <person name="Kim H."/>
            <person name="Joh K."/>
        </authorList>
    </citation>
    <scope>NUCLEOTIDE SEQUENCE [LARGE SCALE GENOMIC DNA]</scope>
    <source>
        <strain evidence="9 10">HMF7620</strain>
    </source>
</reference>